<dbReference type="EMBL" id="JAHHHD010000033">
    <property type="protein sequence ID" value="MBW4661265.1"/>
    <property type="molecule type" value="Genomic_DNA"/>
</dbReference>
<proteinExistence type="predicted"/>
<comment type="caution">
    <text evidence="1">The sequence shown here is derived from an EMBL/GenBank/DDBJ whole genome shotgun (WGS) entry which is preliminary data.</text>
</comment>
<reference evidence="1" key="2">
    <citation type="journal article" date="2022" name="Microbiol. Resour. Announc.">
        <title>Metagenome Sequencing to Explore Phylogenomics of Terrestrial Cyanobacteria.</title>
        <authorList>
            <person name="Ward R.D."/>
            <person name="Stajich J.E."/>
            <person name="Johansen J.R."/>
            <person name="Huntemann M."/>
            <person name="Clum A."/>
            <person name="Foster B."/>
            <person name="Foster B."/>
            <person name="Roux S."/>
            <person name="Palaniappan K."/>
            <person name="Varghese N."/>
            <person name="Mukherjee S."/>
            <person name="Reddy T.B.K."/>
            <person name="Daum C."/>
            <person name="Copeland A."/>
            <person name="Chen I.A."/>
            <person name="Ivanova N.N."/>
            <person name="Kyrpides N.C."/>
            <person name="Shapiro N."/>
            <person name="Eloe-Fadrosh E.A."/>
            <person name="Pietrasiak N."/>
        </authorList>
    </citation>
    <scope>NUCLEOTIDE SEQUENCE</scope>
    <source>
        <strain evidence="1">UHER 2000/2452</strain>
    </source>
</reference>
<dbReference type="AlphaFoldDB" id="A0A951UPF3"/>
<evidence type="ECO:0000313" key="1">
    <source>
        <dbReference type="EMBL" id="MBW4661265.1"/>
    </source>
</evidence>
<name>A0A951UPF3_9CYAN</name>
<gene>
    <name evidence="1" type="ORF">KME15_21535</name>
</gene>
<evidence type="ECO:0000313" key="2">
    <source>
        <dbReference type="Proteomes" id="UP000757435"/>
    </source>
</evidence>
<organism evidence="1 2">
    <name type="scientific">Drouetiella hepatica Uher 2000/2452</name>
    <dbReference type="NCBI Taxonomy" id="904376"/>
    <lineage>
        <taxon>Bacteria</taxon>
        <taxon>Bacillati</taxon>
        <taxon>Cyanobacteriota</taxon>
        <taxon>Cyanophyceae</taxon>
        <taxon>Oculatellales</taxon>
        <taxon>Oculatellaceae</taxon>
        <taxon>Drouetiella</taxon>
    </lineage>
</organism>
<protein>
    <submittedName>
        <fullName evidence="1">Uncharacterized protein</fullName>
    </submittedName>
</protein>
<sequence length="211" mass="23253">MKQRFARKFTTVQPQCWLASGMSLLVIAASFWTGSKAVASEPNTLLLLTTPLNEQQVNQLWAGNVPTDRSIIAANTVSQSDLTIPSLWWAQKQFGGTLLNYWVAYSGADGAPRRIDLLVDQQVWNGTSYIDRYAFITQMGETAKDFDYNLRVFTWRGDLLGAYVCDFSAPNLSNSGTIAPTEDSRTVSQCDVFLGLSDPGTFQNNPLPAAP</sequence>
<dbReference type="Proteomes" id="UP000757435">
    <property type="component" value="Unassembled WGS sequence"/>
</dbReference>
<reference evidence="1" key="1">
    <citation type="submission" date="2021-05" db="EMBL/GenBank/DDBJ databases">
        <authorList>
            <person name="Pietrasiak N."/>
            <person name="Ward R."/>
            <person name="Stajich J.E."/>
            <person name="Kurbessoian T."/>
        </authorList>
    </citation>
    <scope>NUCLEOTIDE SEQUENCE</scope>
    <source>
        <strain evidence="1">UHER 2000/2452</strain>
    </source>
</reference>
<accession>A0A951UPF3</accession>